<keyword evidence="5 6" id="KW-0472">Membrane</keyword>
<keyword evidence="3 6" id="KW-0812">Transmembrane</keyword>
<feature type="transmembrane region" description="Helical" evidence="6">
    <location>
        <begin position="96"/>
        <end position="115"/>
    </location>
</feature>
<dbReference type="InterPro" id="IPR050638">
    <property type="entry name" value="AA-Vitamin_Transporters"/>
</dbReference>
<feature type="transmembrane region" description="Helical" evidence="6">
    <location>
        <begin position="66"/>
        <end position="84"/>
    </location>
</feature>
<dbReference type="RefSeq" id="WP_268042921.1">
    <property type="nucleotide sequence ID" value="NZ_CP104064.1"/>
</dbReference>
<protein>
    <submittedName>
        <fullName evidence="8">DMT family transporter</fullName>
    </submittedName>
</protein>
<dbReference type="Proteomes" id="UP001164803">
    <property type="component" value="Chromosome"/>
</dbReference>
<feature type="transmembrane region" description="Helical" evidence="6">
    <location>
        <begin position="265"/>
        <end position="285"/>
    </location>
</feature>
<accession>A0ABY6YZA5</accession>
<dbReference type="Pfam" id="PF00892">
    <property type="entry name" value="EamA"/>
    <property type="match status" value="2"/>
</dbReference>
<keyword evidence="4 6" id="KW-1133">Transmembrane helix</keyword>
<sequence>MGEAIAVLSLLLFSCNVILTKSASSRLNVQTGYFISICVNVIVASLMVILDHVILHHPFHLNARALLYFVVAGCFTTFLGRLTYFHSIVRLGASKASTFQVANPVFTVILAWLVIHETMTGVELLGCVCTVAGILTISYVPGAFWKRKAVKTESEPIVDEQQSNRSKESRIGLLFALLSVVTYGIGNIFRGEGIRLWNDPIFGGLVGAVMGLIAFLATNPRQLRSVTNVKGADPKGILMYAIGGVCTIYAQICVLAAMKYMSVGLVTVISMSQPLLVIPLSVLVYRGSEKITLRTAIGCLLALVGLVLAVAI</sequence>
<feature type="domain" description="EamA" evidence="7">
    <location>
        <begin position="2"/>
        <end position="138"/>
    </location>
</feature>
<feature type="transmembrane region" description="Helical" evidence="6">
    <location>
        <begin position="32"/>
        <end position="54"/>
    </location>
</feature>
<name>A0ABY6YZA5_9BACL</name>
<evidence type="ECO:0000256" key="2">
    <source>
        <dbReference type="ARBA" id="ARBA00007362"/>
    </source>
</evidence>
<gene>
    <name evidence="8" type="ORF">NZD86_15325</name>
</gene>
<proteinExistence type="inferred from homology"/>
<dbReference type="SUPFAM" id="SSF103481">
    <property type="entry name" value="Multidrug resistance efflux transporter EmrE"/>
    <property type="match status" value="2"/>
</dbReference>
<feature type="domain" description="EamA" evidence="7">
    <location>
        <begin position="171"/>
        <end position="310"/>
    </location>
</feature>
<dbReference type="Gene3D" id="1.10.3730.20">
    <property type="match status" value="1"/>
</dbReference>
<reference evidence="8" key="1">
    <citation type="submission" date="2022-08" db="EMBL/GenBank/DDBJ databases">
        <title>Alicyclobacillus dauci DSM2870, complete genome.</title>
        <authorList>
            <person name="Wang Q."/>
            <person name="Cai R."/>
            <person name="Wang Z."/>
        </authorList>
    </citation>
    <scope>NUCLEOTIDE SEQUENCE</scope>
    <source>
        <strain evidence="8">DSM 28700</strain>
    </source>
</reference>
<evidence type="ECO:0000256" key="5">
    <source>
        <dbReference type="ARBA" id="ARBA00023136"/>
    </source>
</evidence>
<evidence type="ECO:0000313" key="9">
    <source>
        <dbReference type="Proteomes" id="UP001164803"/>
    </source>
</evidence>
<evidence type="ECO:0000259" key="7">
    <source>
        <dbReference type="Pfam" id="PF00892"/>
    </source>
</evidence>
<dbReference type="InterPro" id="IPR000620">
    <property type="entry name" value="EamA_dom"/>
</dbReference>
<feature type="transmembrane region" description="Helical" evidence="6">
    <location>
        <begin position="201"/>
        <end position="217"/>
    </location>
</feature>
<evidence type="ECO:0000256" key="1">
    <source>
        <dbReference type="ARBA" id="ARBA00004127"/>
    </source>
</evidence>
<feature type="transmembrane region" description="Helical" evidence="6">
    <location>
        <begin position="237"/>
        <end position="258"/>
    </location>
</feature>
<evidence type="ECO:0000313" key="8">
    <source>
        <dbReference type="EMBL" id="WAH35638.1"/>
    </source>
</evidence>
<evidence type="ECO:0000256" key="4">
    <source>
        <dbReference type="ARBA" id="ARBA00022989"/>
    </source>
</evidence>
<organism evidence="8 9">
    <name type="scientific">Alicyclobacillus dauci</name>
    <dbReference type="NCBI Taxonomy" id="1475485"/>
    <lineage>
        <taxon>Bacteria</taxon>
        <taxon>Bacillati</taxon>
        <taxon>Bacillota</taxon>
        <taxon>Bacilli</taxon>
        <taxon>Bacillales</taxon>
        <taxon>Alicyclobacillaceae</taxon>
        <taxon>Alicyclobacillus</taxon>
    </lineage>
</organism>
<evidence type="ECO:0000256" key="3">
    <source>
        <dbReference type="ARBA" id="ARBA00022692"/>
    </source>
</evidence>
<comment type="subcellular location">
    <subcellularLocation>
        <location evidence="1">Endomembrane system</location>
        <topology evidence="1">Multi-pass membrane protein</topology>
    </subcellularLocation>
</comment>
<feature type="transmembrane region" description="Helical" evidence="6">
    <location>
        <begin position="171"/>
        <end position="189"/>
    </location>
</feature>
<comment type="similarity">
    <text evidence="2">Belongs to the EamA transporter family.</text>
</comment>
<dbReference type="InterPro" id="IPR037185">
    <property type="entry name" value="EmrE-like"/>
</dbReference>
<dbReference type="PANTHER" id="PTHR32322">
    <property type="entry name" value="INNER MEMBRANE TRANSPORTER"/>
    <property type="match status" value="1"/>
</dbReference>
<dbReference type="EMBL" id="CP104064">
    <property type="protein sequence ID" value="WAH35638.1"/>
    <property type="molecule type" value="Genomic_DNA"/>
</dbReference>
<feature type="transmembrane region" description="Helical" evidence="6">
    <location>
        <begin position="291"/>
        <end position="311"/>
    </location>
</feature>
<evidence type="ECO:0000256" key="6">
    <source>
        <dbReference type="SAM" id="Phobius"/>
    </source>
</evidence>
<keyword evidence="9" id="KW-1185">Reference proteome</keyword>
<feature type="transmembrane region" description="Helical" evidence="6">
    <location>
        <begin position="122"/>
        <end position="140"/>
    </location>
</feature>
<dbReference type="PANTHER" id="PTHR32322:SF2">
    <property type="entry name" value="EAMA DOMAIN-CONTAINING PROTEIN"/>
    <property type="match status" value="1"/>
</dbReference>